<dbReference type="InterPro" id="IPR041048">
    <property type="entry name" value="RuvB-like_C"/>
</dbReference>
<dbReference type="SUPFAM" id="SSF47095">
    <property type="entry name" value="HMG-box"/>
    <property type="match status" value="1"/>
</dbReference>
<protein>
    <recommendedName>
        <fullName evidence="17">RuvB-like helicase 1</fullName>
        <ecNumber evidence="3">3.6.4.12</ecNumber>
    </recommendedName>
</protein>
<evidence type="ECO:0000256" key="1">
    <source>
        <dbReference type="ARBA" id="ARBA00004123"/>
    </source>
</evidence>
<dbReference type="InterPro" id="IPR010339">
    <property type="entry name" value="TIP49_P-loop"/>
</dbReference>
<feature type="compositionally biased region" description="Polar residues" evidence="19">
    <location>
        <begin position="573"/>
        <end position="587"/>
    </location>
</feature>
<dbReference type="CDD" id="cd00009">
    <property type="entry name" value="AAA"/>
    <property type="match status" value="1"/>
</dbReference>
<dbReference type="PROSITE" id="PS50118">
    <property type="entry name" value="HMG_BOX_2"/>
    <property type="match status" value="1"/>
</dbReference>
<feature type="domain" description="HMG box" evidence="20">
    <location>
        <begin position="652"/>
        <end position="720"/>
    </location>
</feature>
<dbReference type="PANTHER" id="PTHR11093">
    <property type="entry name" value="RUVB-RELATED REPTIN AND PONTIN"/>
    <property type="match status" value="1"/>
</dbReference>
<dbReference type="GO" id="GO:0031011">
    <property type="term" value="C:Ino80 complex"/>
    <property type="evidence" value="ECO:0007669"/>
    <property type="project" value="UniProtKB-ARBA"/>
</dbReference>
<dbReference type="FunFam" id="2.40.50.360:FF:000001">
    <property type="entry name" value="RuvB-like helicase"/>
    <property type="match status" value="1"/>
</dbReference>
<dbReference type="InterPro" id="IPR027238">
    <property type="entry name" value="RuvB-like"/>
</dbReference>
<evidence type="ECO:0000256" key="8">
    <source>
        <dbReference type="ARBA" id="ARBA00022840"/>
    </source>
</evidence>
<dbReference type="GO" id="GO:0005524">
    <property type="term" value="F:ATP binding"/>
    <property type="evidence" value="ECO:0007669"/>
    <property type="project" value="UniProtKB-KW"/>
</dbReference>
<dbReference type="Gene3D" id="3.40.50.300">
    <property type="entry name" value="P-loop containing nucleotide triphosphate hydrolases"/>
    <property type="match status" value="1"/>
</dbReference>
<dbReference type="GO" id="GO:0006357">
    <property type="term" value="P:regulation of transcription by RNA polymerase II"/>
    <property type="evidence" value="ECO:0007669"/>
    <property type="project" value="UniProtKB-ARBA"/>
</dbReference>
<keyword evidence="13" id="KW-0804">Transcription</keyword>
<dbReference type="GO" id="GO:0000812">
    <property type="term" value="C:Swr1 complex"/>
    <property type="evidence" value="ECO:0007669"/>
    <property type="project" value="UniProtKB-ARBA"/>
</dbReference>
<dbReference type="AlphaFoldDB" id="K1WIW6"/>
<evidence type="ECO:0000256" key="16">
    <source>
        <dbReference type="ARBA" id="ARBA00047995"/>
    </source>
</evidence>
<keyword evidence="4" id="KW-0547">Nucleotide-binding</keyword>
<dbReference type="Pfam" id="PF17856">
    <property type="entry name" value="TIP49_C"/>
    <property type="match status" value="1"/>
</dbReference>
<dbReference type="GO" id="GO:0006281">
    <property type="term" value="P:DNA repair"/>
    <property type="evidence" value="ECO:0007669"/>
    <property type="project" value="UniProtKB-KW"/>
</dbReference>
<dbReference type="InterPro" id="IPR027417">
    <property type="entry name" value="P-loop_NTPase"/>
</dbReference>
<dbReference type="SUPFAM" id="SSF52540">
    <property type="entry name" value="P-loop containing nucleoside triphosphate hydrolases"/>
    <property type="match status" value="1"/>
</dbReference>
<feature type="region of interest" description="Disordered" evidence="19">
    <location>
        <begin position="1"/>
        <end position="30"/>
    </location>
</feature>
<keyword evidence="9" id="KW-0156">Chromatin regulator</keyword>
<dbReference type="KEGG" id="mbe:MBM_09015"/>
<dbReference type="Gene3D" id="2.40.50.360">
    <property type="entry name" value="RuvB-like helicase, domain II"/>
    <property type="match status" value="1"/>
</dbReference>
<evidence type="ECO:0000256" key="3">
    <source>
        <dbReference type="ARBA" id="ARBA00012551"/>
    </source>
</evidence>
<dbReference type="Pfam" id="PF00505">
    <property type="entry name" value="HMG_box"/>
    <property type="match status" value="1"/>
</dbReference>
<evidence type="ECO:0000259" key="20">
    <source>
        <dbReference type="PROSITE" id="PS50118"/>
    </source>
</evidence>
<dbReference type="InterPro" id="IPR009071">
    <property type="entry name" value="HMG_box_dom"/>
</dbReference>
<evidence type="ECO:0000256" key="11">
    <source>
        <dbReference type="ARBA" id="ARBA00023125"/>
    </source>
</evidence>
<evidence type="ECO:0000313" key="22">
    <source>
        <dbReference type="Proteomes" id="UP000006753"/>
    </source>
</evidence>
<dbReference type="InterPro" id="IPR042487">
    <property type="entry name" value="RuvBL1/2_DNA/RNA_bd_dom"/>
</dbReference>
<dbReference type="Gene3D" id="1.10.8.60">
    <property type="match status" value="1"/>
</dbReference>
<feature type="region of interest" description="Disordered" evidence="19">
    <location>
        <begin position="767"/>
        <end position="787"/>
    </location>
</feature>
<keyword evidence="15 18" id="KW-0539">Nucleus</keyword>
<evidence type="ECO:0000256" key="17">
    <source>
        <dbReference type="ARBA" id="ARBA00073456"/>
    </source>
</evidence>
<evidence type="ECO:0000256" key="13">
    <source>
        <dbReference type="ARBA" id="ARBA00023163"/>
    </source>
</evidence>
<feature type="region of interest" description="Disordered" evidence="19">
    <location>
        <begin position="564"/>
        <end position="605"/>
    </location>
</feature>
<dbReference type="EC" id="3.6.4.12" evidence="3"/>
<keyword evidence="12" id="KW-0010">Activator</keyword>
<gene>
    <name evidence="21" type="ORF">MBM_09015</name>
</gene>
<evidence type="ECO:0000256" key="7">
    <source>
        <dbReference type="ARBA" id="ARBA00022806"/>
    </source>
</evidence>
<dbReference type="FunFam" id="1.10.30.10:FF:000041">
    <property type="entry name" value="HMG box family protein"/>
    <property type="match status" value="1"/>
</dbReference>
<dbReference type="STRING" id="1072389.K1WIW6"/>
<dbReference type="Pfam" id="PF06068">
    <property type="entry name" value="TIP49"/>
    <property type="match status" value="1"/>
</dbReference>
<keyword evidence="11 18" id="KW-0238">DNA-binding</keyword>
<dbReference type="EMBL" id="JH921454">
    <property type="protein sequence ID" value="EKD12786.1"/>
    <property type="molecule type" value="Genomic_DNA"/>
</dbReference>
<dbReference type="eggNOG" id="KOG1942">
    <property type="taxonomic scope" value="Eukaryota"/>
</dbReference>
<feature type="compositionally biased region" description="Polar residues" evidence="19">
    <location>
        <begin position="863"/>
        <end position="874"/>
    </location>
</feature>
<comment type="subcellular location">
    <subcellularLocation>
        <location evidence="1">Nucleus</location>
    </subcellularLocation>
</comment>
<proteinExistence type="inferred from homology"/>
<evidence type="ECO:0000256" key="14">
    <source>
        <dbReference type="ARBA" id="ARBA00023204"/>
    </source>
</evidence>
<dbReference type="eggNOG" id="KOG0527">
    <property type="taxonomic scope" value="Eukaryota"/>
</dbReference>
<evidence type="ECO:0000256" key="19">
    <source>
        <dbReference type="SAM" id="MobiDB-lite"/>
    </source>
</evidence>
<evidence type="ECO:0000256" key="5">
    <source>
        <dbReference type="ARBA" id="ARBA00022763"/>
    </source>
</evidence>
<keyword evidence="5" id="KW-0227">DNA damage</keyword>
<keyword evidence="14" id="KW-0234">DNA repair</keyword>
<dbReference type="InParanoid" id="K1WIW6"/>
<organism evidence="21 22">
    <name type="scientific">Marssonina brunnea f. sp. multigermtubi (strain MB_m1)</name>
    <name type="common">Marssonina leaf spot fungus</name>
    <dbReference type="NCBI Taxonomy" id="1072389"/>
    <lineage>
        <taxon>Eukaryota</taxon>
        <taxon>Fungi</taxon>
        <taxon>Dikarya</taxon>
        <taxon>Ascomycota</taxon>
        <taxon>Pezizomycotina</taxon>
        <taxon>Leotiomycetes</taxon>
        <taxon>Helotiales</taxon>
        <taxon>Drepanopezizaceae</taxon>
        <taxon>Drepanopeziza</taxon>
    </lineage>
</organism>
<keyword evidence="6" id="KW-0378">Hydrolase</keyword>
<evidence type="ECO:0000313" key="21">
    <source>
        <dbReference type="EMBL" id="EKD12786.1"/>
    </source>
</evidence>
<dbReference type="GO" id="GO:0006325">
    <property type="term" value="P:chromatin organization"/>
    <property type="evidence" value="ECO:0007669"/>
    <property type="project" value="UniProtKB-KW"/>
</dbReference>
<dbReference type="FunFam" id="1.10.8.60:FF:000010">
    <property type="entry name" value="RuvB-like helicase"/>
    <property type="match status" value="1"/>
</dbReference>
<dbReference type="InterPro" id="IPR003593">
    <property type="entry name" value="AAA+_ATPase"/>
</dbReference>
<dbReference type="Gene3D" id="1.10.30.10">
    <property type="entry name" value="High mobility group box domain"/>
    <property type="match status" value="1"/>
</dbReference>
<dbReference type="HOGENOM" id="CLU_007441_0_0_1"/>
<dbReference type="CDD" id="cd01389">
    <property type="entry name" value="HMG-box_ROX1-like"/>
    <property type="match status" value="1"/>
</dbReference>
<dbReference type="InterPro" id="IPR036910">
    <property type="entry name" value="HMG_box_dom_sf"/>
</dbReference>
<accession>K1WIW6</accession>
<evidence type="ECO:0000256" key="12">
    <source>
        <dbReference type="ARBA" id="ARBA00023159"/>
    </source>
</evidence>
<comment type="catalytic activity">
    <reaction evidence="16">
        <text>ATP + H2O = ADP + phosphate + H(+)</text>
        <dbReference type="Rhea" id="RHEA:13065"/>
        <dbReference type="ChEBI" id="CHEBI:15377"/>
        <dbReference type="ChEBI" id="CHEBI:15378"/>
        <dbReference type="ChEBI" id="CHEBI:30616"/>
        <dbReference type="ChEBI" id="CHEBI:43474"/>
        <dbReference type="ChEBI" id="CHEBI:456216"/>
        <dbReference type="EC" id="3.6.4.12"/>
    </reaction>
</comment>
<evidence type="ECO:0000256" key="10">
    <source>
        <dbReference type="ARBA" id="ARBA00023015"/>
    </source>
</evidence>
<dbReference type="GO" id="GO:0003690">
    <property type="term" value="F:double-stranded DNA binding"/>
    <property type="evidence" value="ECO:0007669"/>
    <property type="project" value="UniProtKB-ARBA"/>
</dbReference>
<evidence type="ECO:0000256" key="15">
    <source>
        <dbReference type="ARBA" id="ARBA00023242"/>
    </source>
</evidence>
<keyword evidence="7" id="KW-0347">Helicase</keyword>
<evidence type="ECO:0000256" key="18">
    <source>
        <dbReference type="PROSITE-ProRule" id="PRU00267"/>
    </source>
</evidence>
<feature type="DNA-binding region" description="HMG box" evidence="18">
    <location>
        <begin position="652"/>
        <end position="720"/>
    </location>
</feature>
<evidence type="ECO:0000256" key="6">
    <source>
        <dbReference type="ARBA" id="ARBA00022801"/>
    </source>
</evidence>
<feature type="region of interest" description="Disordered" evidence="19">
    <location>
        <begin position="812"/>
        <end position="919"/>
    </location>
</feature>
<evidence type="ECO:0000256" key="4">
    <source>
        <dbReference type="ARBA" id="ARBA00022741"/>
    </source>
</evidence>
<dbReference type="SMART" id="SM00382">
    <property type="entry name" value="AAA"/>
    <property type="match status" value="1"/>
</dbReference>
<dbReference type="GO" id="GO:0003678">
    <property type="term" value="F:DNA helicase activity"/>
    <property type="evidence" value="ECO:0007669"/>
    <property type="project" value="UniProtKB-EC"/>
</dbReference>
<dbReference type="GeneID" id="18764950"/>
<dbReference type="SMART" id="SM00398">
    <property type="entry name" value="HMG"/>
    <property type="match status" value="1"/>
</dbReference>
<dbReference type="Proteomes" id="UP000006753">
    <property type="component" value="Unassembled WGS sequence"/>
</dbReference>
<keyword evidence="22" id="KW-1185">Reference proteome</keyword>
<dbReference type="OrthoDB" id="10060499at2759"/>
<keyword evidence="10" id="KW-0805">Transcription regulation</keyword>
<sequence length="1222" mass="135219">MVTISEVKGSARDSRTAAHTHIKGLGLRPDGTAERHANGFVGQVAAREACGVVVDLIRAQKMAGRAILLAGGPGTGKTALALAISQELGTKVPFCPITGSEIYSSEVKKTEALMENFRRAIGLKVRETKEVYEGEVTELTPEEAENPLGSYGKTISTLLIGLKSAKGQKKLRLDPSIYEAIQKERVTVGDVIYIEANTGACKRVGRSDAYATEFDLEAEEYVPIPKGEVHKKKEIVQDVTLHDLDIANARPQGGQDIMSMMGQLMKPKMTEITQKLRDEINKVVNKYIDQGVAELVPGVLFIDECHMLDIECFTYLNKALESSISPIVILASNRGMCTIRGTEDLVSAHGIPPDLLARLLIIPTNAYEPDEIKKIVRIRVTVEGLSITEAALDKIAEHGSRISLRYALQLLTPSSILARVSGRNQIDVMDVAECEDLFIDARRSAAIFNNGETGSGFISTVFGVEECLGAFVWPGSFESPANLRPTGSGVLGACRGRIIVFLFINGYFVQRKSSTRRPFIPFSGFILLSPLSQIQYLDELSQRDRQDYHYHGTMMSVTTEVRHSNLDAPRSPVSISTDSSRRGSLNQLLPEHPEPPTPISPPTSLTRKRAASLITDIANEPRIGELALNSASTNGPDLAREQVCLCQPDPKIPRPRNAFILYRQHYQAQVVAQHPGLANPEISKIIGEQWREQAPEVKSDWKRLAEEEKQRHQRQYPGYRYQPRRAGKLGGIRPISSSSADVPIRCPKCNGRYISTPSTPLTPFTPSFGAAPRNERTLPPFTQSHPNELERARYSTQMQNTRMDTPRVIPNHQQSLRRPHYPPPQSHQSHHERDEDLDLPSPSPGLKRRRFNEENHRGYAANSPLSYSAPQPFSRQGAPPPMSAIYRQQLPGPAMLTRHGSMGPPPSHSPINQQPRHQYSTRSTFDESLRLPPLQTQMVSATPTASQRPDSRMEIREIHARSVEAMVMTIPYISKIKVLTKISPPLARPGPQSPAQETRGAVVAIEGPDKALLAEIGSFINDYLSKDPTFALTAWSTTAQAPQPHPAEISETETTDTPTVDVQERDPFVEYFSVISEWHRKSLEMTKYVTTAPPPPAAEPASGLVKTKVLPVALVLGGFSLSTSDTFALRIPINDSYAPVDHWQWMATLWRGIIGPDLTIYVNRVGRDELNKYSGVDVRSDCPCIVVRVPEGPAKMDEKTARRLGFEVVEFVRNVESGFRRP</sequence>
<reference evidence="21 22" key="1">
    <citation type="journal article" date="2012" name="BMC Genomics">
        <title>Sequencing the genome of Marssonina brunnea reveals fungus-poplar co-evolution.</title>
        <authorList>
            <person name="Zhu S."/>
            <person name="Cao Y.-Z."/>
            <person name="Jiang C."/>
            <person name="Tan B.-Y."/>
            <person name="Wang Z."/>
            <person name="Feng S."/>
            <person name="Zhang L."/>
            <person name="Su X.-H."/>
            <person name="Brejova B."/>
            <person name="Vinar T."/>
            <person name="Xu M."/>
            <person name="Wang M.-X."/>
            <person name="Zhang S.-G."/>
            <person name="Huang M.-R."/>
            <person name="Wu R."/>
            <person name="Zhou Y."/>
        </authorList>
    </citation>
    <scope>NUCLEOTIDE SEQUENCE [LARGE SCALE GENOMIC DNA]</scope>
    <source>
        <strain evidence="21 22">MB_m1</strain>
    </source>
</reference>
<keyword evidence="8" id="KW-0067">ATP-binding</keyword>
<dbReference type="GO" id="GO:0016887">
    <property type="term" value="F:ATP hydrolysis activity"/>
    <property type="evidence" value="ECO:0007669"/>
    <property type="project" value="RHEA"/>
</dbReference>
<evidence type="ECO:0000256" key="2">
    <source>
        <dbReference type="ARBA" id="ARBA00007519"/>
    </source>
</evidence>
<comment type="similarity">
    <text evidence="2">Belongs to the RuvB family.</text>
</comment>
<evidence type="ECO:0000256" key="9">
    <source>
        <dbReference type="ARBA" id="ARBA00022853"/>
    </source>
</evidence>
<name>K1WIW6_MARBU</name>
<dbReference type="GO" id="GO:0003700">
    <property type="term" value="F:DNA-binding transcription factor activity"/>
    <property type="evidence" value="ECO:0007669"/>
    <property type="project" value="UniProtKB-ARBA"/>
</dbReference>